<dbReference type="Proteomes" id="UP000051160">
    <property type="component" value="Unassembled WGS sequence"/>
</dbReference>
<dbReference type="EMBL" id="AZEE01000028">
    <property type="protein sequence ID" value="KRK97713.1"/>
    <property type="molecule type" value="Genomic_DNA"/>
</dbReference>
<comment type="caution">
    <text evidence="1">The sequence shown here is derived from an EMBL/GenBank/DDBJ whole genome shotgun (WGS) entry which is preliminary data.</text>
</comment>
<keyword evidence="1" id="KW-0808">Transferase</keyword>
<keyword evidence="1" id="KW-0489">Methyltransferase</keyword>
<organism evidence="1 2">
    <name type="scientific">Secundilactobacillus odoratitofui DSM 19909 = JCM 15043</name>
    <dbReference type="NCBI Taxonomy" id="1423776"/>
    <lineage>
        <taxon>Bacteria</taxon>
        <taxon>Bacillati</taxon>
        <taxon>Bacillota</taxon>
        <taxon>Bacilli</taxon>
        <taxon>Lactobacillales</taxon>
        <taxon>Lactobacillaceae</taxon>
        <taxon>Secundilactobacillus</taxon>
    </lineage>
</organism>
<dbReference type="CDD" id="cd02440">
    <property type="entry name" value="AdoMet_MTases"/>
    <property type="match status" value="1"/>
</dbReference>
<dbReference type="InterPro" id="IPR010719">
    <property type="entry name" value="MnmM_MeTrfase"/>
</dbReference>
<dbReference type="GO" id="GO:0032259">
    <property type="term" value="P:methylation"/>
    <property type="evidence" value="ECO:0007669"/>
    <property type="project" value="UniProtKB-KW"/>
</dbReference>
<dbReference type="STRING" id="1423776.FD04_GL000682"/>
<accession>A0A0R1LXI3</accession>
<evidence type="ECO:0000313" key="2">
    <source>
        <dbReference type="Proteomes" id="UP000051160"/>
    </source>
</evidence>
<dbReference type="PATRIC" id="fig|1423776.4.peg.685"/>
<dbReference type="SUPFAM" id="SSF53335">
    <property type="entry name" value="S-adenosyl-L-methionine-dependent methyltransferases"/>
    <property type="match status" value="1"/>
</dbReference>
<reference evidence="1 2" key="1">
    <citation type="journal article" date="2015" name="Genome Announc.">
        <title>Expanding the biotechnology potential of lactobacilli through comparative genomics of 213 strains and associated genera.</title>
        <authorList>
            <person name="Sun Z."/>
            <person name="Harris H.M."/>
            <person name="McCann A."/>
            <person name="Guo C."/>
            <person name="Argimon S."/>
            <person name="Zhang W."/>
            <person name="Yang X."/>
            <person name="Jeffery I.B."/>
            <person name="Cooney J.C."/>
            <person name="Kagawa T.F."/>
            <person name="Liu W."/>
            <person name="Song Y."/>
            <person name="Salvetti E."/>
            <person name="Wrobel A."/>
            <person name="Rasinkangas P."/>
            <person name="Parkhill J."/>
            <person name="Rea M.C."/>
            <person name="O'Sullivan O."/>
            <person name="Ritari J."/>
            <person name="Douillard F.P."/>
            <person name="Paul Ross R."/>
            <person name="Yang R."/>
            <person name="Briner A.E."/>
            <person name="Felis G.E."/>
            <person name="de Vos W.M."/>
            <person name="Barrangou R."/>
            <person name="Klaenhammer T.R."/>
            <person name="Caufield P.W."/>
            <person name="Cui Y."/>
            <person name="Zhang H."/>
            <person name="O'Toole P.W."/>
        </authorList>
    </citation>
    <scope>NUCLEOTIDE SEQUENCE [LARGE SCALE GENOMIC DNA]</scope>
    <source>
        <strain evidence="1 2">DSM 19909</strain>
    </source>
</reference>
<dbReference type="AlphaFoldDB" id="A0A0R1LXI3"/>
<dbReference type="OrthoDB" id="9792989at2"/>
<dbReference type="GO" id="GO:0008168">
    <property type="term" value="F:methyltransferase activity"/>
    <property type="evidence" value="ECO:0007669"/>
    <property type="project" value="UniProtKB-KW"/>
</dbReference>
<dbReference type="Pfam" id="PF06962">
    <property type="entry name" value="rRNA_methylase"/>
    <property type="match status" value="1"/>
</dbReference>
<protein>
    <submittedName>
        <fullName evidence="1">SAM-dependent methyltransferase</fullName>
    </submittedName>
</protein>
<evidence type="ECO:0000313" key="1">
    <source>
        <dbReference type="EMBL" id="KRK97713.1"/>
    </source>
</evidence>
<proteinExistence type="predicted"/>
<dbReference type="Gene3D" id="3.40.50.150">
    <property type="entry name" value="Vaccinia Virus protein VP39"/>
    <property type="match status" value="1"/>
</dbReference>
<dbReference type="PANTHER" id="PTHR35276:SF1">
    <property type="entry name" value="TRNA (MNM(5)S(2)U34)-METHYLTRANSFERASE, CHLOROPLASTIC"/>
    <property type="match status" value="1"/>
</dbReference>
<name>A0A0R1LXI3_9LACO</name>
<keyword evidence="2" id="KW-1185">Reference proteome</keyword>
<dbReference type="InterPro" id="IPR029063">
    <property type="entry name" value="SAM-dependent_MTases_sf"/>
</dbReference>
<dbReference type="RefSeq" id="WP_056947519.1">
    <property type="nucleotide sequence ID" value="NZ_AZEE01000028.1"/>
</dbReference>
<sequence length="188" mass="20493">MNLESALSYSHTLLKPIIQAGDTVIDATVGNGHDTIFLAGLVGHSGQVLGFDVQQVALDETALQLQLTGQAHQVQLIHDGHQNLDHYLAPDQQISAAIFNLGYLPGSDKTIITHAQTTLSALDCCLSHLRRGGIVALVVYYGHEGGEAEKTAVLNEVQQLDQHEFQVLQYGFINQVHQPPFLIAVQRR</sequence>
<gene>
    <name evidence="1" type="ORF">FD04_GL000682</name>
</gene>
<dbReference type="PANTHER" id="PTHR35276">
    <property type="entry name" value="S-ADENOSYL-L-METHIONINE-DEPENDENT METHYLTRANSFERASES SUPERFAMILY PROTEIN"/>
    <property type="match status" value="1"/>
</dbReference>